<evidence type="ECO:0000313" key="2">
    <source>
        <dbReference type="EMBL" id="CAB4130577.1"/>
    </source>
</evidence>
<sequence length="235" mass="27397">MIATWSFSRLGDFEKCRFLAKLKYIDKIPEPVRPLPPGKTEHANDRGTRIHEAAELYVKDPNVMLVTELNKFKDWFQDLRAQYNEGKVIMEQEWAIDKDWTPTAWKSSTTWNRAKLDAFIRVDQTTARAIDFKTGRKFGNEVKHAEQLQFYQLLSFMRYPELEKITVELWYIDQGPEHTTKMTFTRDQGMRFFKNFNDRGTAMTSCTEFPPNPNAHSCKWCPFGPKGTGHCAVGV</sequence>
<accession>A0A6J5LJU9</accession>
<dbReference type="Gene3D" id="3.90.320.10">
    <property type="match status" value="1"/>
</dbReference>
<name>A0A6J5LJU9_9CAUD</name>
<evidence type="ECO:0000259" key="1">
    <source>
        <dbReference type="Pfam" id="PF12705"/>
    </source>
</evidence>
<organism evidence="3">
    <name type="scientific">uncultured Caudovirales phage</name>
    <dbReference type="NCBI Taxonomy" id="2100421"/>
    <lineage>
        <taxon>Viruses</taxon>
        <taxon>Duplodnaviria</taxon>
        <taxon>Heunggongvirae</taxon>
        <taxon>Uroviricota</taxon>
        <taxon>Caudoviricetes</taxon>
        <taxon>Peduoviridae</taxon>
        <taxon>Maltschvirus</taxon>
        <taxon>Maltschvirus maltsch</taxon>
    </lineage>
</organism>
<dbReference type="InterPro" id="IPR038726">
    <property type="entry name" value="PDDEXK_AddAB-type"/>
</dbReference>
<dbReference type="EMBL" id="LR796293">
    <property type="protein sequence ID" value="CAB4134834.1"/>
    <property type="molecule type" value="Genomic_DNA"/>
</dbReference>
<dbReference type="EMBL" id="LR796243">
    <property type="protein sequence ID" value="CAB4130577.1"/>
    <property type="molecule type" value="Genomic_DNA"/>
</dbReference>
<evidence type="ECO:0000313" key="3">
    <source>
        <dbReference type="EMBL" id="CAB4134834.1"/>
    </source>
</evidence>
<feature type="domain" description="PD-(D/E)XK endonuclease-like" evidence="1">
    <location>
        <begin position="4"/>
        <end position="223"/>
    </location>
</feature>
<gene>
    <name evidence="2" type="ORF">UFOVP121_16</name>
    <name evidence="3" type="ORF">UFOVP277_21</name>
</gene>
<proteinExistence type="predicted"/>
<dbReference type="InterPro" id="IPR011604">
    <property type="entry name" value="PDDEXK-like_dom_sf"/>
</dbReference>
<protein>
    <submittedName>
        <fullName evidence="3">PD-(D/E)XK nuclease superfamily</fullName>
    </submittedName>
</protein>
<dbReference type="Pfam" id="PF12705">
    <property type="entry name" value="PDDEXK_1"/>
    <property type="match status" value="1"/>
</dbReference>
<reference evidence="3" key="1">
    <citation type="submission" date="2020-04" db="EMBL/GenBank/DDBJ databases">
        <authorList>
            <person name="Chiriac C."/>
            <person name="Salcher M."/>
            <person name="Ghai R."/>
            <person name="Kavagutti S V."/>
        </authorList>
    </citation>
    <scope>NUCLEOTIDE SEQUENCE</scope>
</reference>